<dbReference type="GO" id="GO:0042780">
    <property type="term" value="P:tRNA 3'-end processing"/>
    <property type="evidence" value="ECO:0007669"/>
    <property type="project" value="TreeGrafter"/>
</dbReference>
<protein>
    <recommendedName>
        <fullName evidence="4">PROP1-like PPR domain-containing protein</fullName>
    </recommendedName>
</protein>
<dbReference type="NCBIfam" id="TIGR00756">
    <property type="entry name" value="PPR"/>
    <property type="match status" value="2"/>
</dbReference>
<dbReference type="AlphaFoldDB" id="A0A182NKG0"/>
<dbReference type="PANTHER" id="PTHR24014:SF6">
    <property type="entry name" value="PENTATRICOPEPTIDE REPEAT-CONTAINING PROTEIN 1, MITOCHONDRIAL"/>
    <property type="match status" value="1"/>
</dbReference>
<dbReference type="VEuPathDB" id="VectorBase:ADIR008140"/>
<evidence type="ECO:0000256" key="2">
    <source>
        <dbReference type="PROSITE-ProRule" id="PRU00708"/>
    </source>
</evidence>
<dbReference type="InterPro" id="IPR011990">
    <property type="entry name" value="TPR-like_helical_dom_sf"/>
</dbReference>
<dbReference type="InterPro" id="IPR033443">
    <property type="entry name" value="PROP1-like_PPR_dom"/>
</dbReference>
<sequence length="679" mass="78071">MSSVILNTLRRYCFRQFRSRVLQQQPLLVTSGFRGSLATLAQKTHQTRDEFSLLEAADNPDRFGTLSPRVDEPETPDEGDLAEEDFLQNKPLPGQKLSVRQYADLIKDHLKNNRIREAIDVVEVRMKQDRVKPVNYHFNLLIGGCARVGYSKKAFQLYNKMKQHGLKVTGGTYTSLFNACAISPFLGDGLKRANHLREVMLEKRYEPNESNYNAMIKAYGRCGELKIAFQLVDEMVARKMSIGTDTFNFLLQACITDREYGFRHALLVWHRMHRMRIQPDRYAFNLLLRCVRDCQLGDLETTERVIEQILSGSVNSGSVDSHKKELPAIEERVLPEASEERDSLESTSTQAANVSNELSERFTQEGVPDLLSSKPHLGSLVKLGEVRKPEDRLLLLGGSSNVFAEMKRYGVEPDIRTITEMLDVIPPTYAAEKLLLSTIKQLKLRCDIDFFNILIKKRSMRFDYEGAKDVLYMIEAANLQPDIVTYGVLALGCQTQDEARSLLKTMHEADVRMNIQILGAMLRQGCARGNFRYVTEVLDIVRRERLKPNEPFLRHLEEFGKVCEKRDREYEAKPRKRGREEFKMEYNRYRMHLDAWREQMGLQGLALDQALGIVRDHPWEQFKERQADGFEAVKNPKLRHKRKKQHTIRRVDVDAIDDGADDGTGKVTTDSTQDVKLVH</sequence>
<feature type="domain" description="PROP1-like PPR" evidence="4">
    <location>
        <begin position="132"/>
        <end position="292"/>
    </location>
</feature>
<reference evidence="5" key="2">
    <citation type="submission" date="2020-05" db="UniProtKB">
        <authorList>
            <consortium name="EnsemblMetazoa"/>
        </authorList>
    </citation>
    <scope>IDENTIFICATION</scope>
    <source>
        <strain evidence="5">WRAIR2</strain>
    </source>
</reference>
<evidence type="ECO:0000259" key="4">
    <source>
        <dbReference type="Pfam" id="PF17177"/>
    </source>
</evidence>
<reference evidence="6" key="1">
    <citation type="submission" date="2013-03" db="EMBL/GenBank/DDBJ databases">
        <title>The Genome Sequence of Anopheles dirus WRAIR2.</title>
        <authorList>
            <consortium name="The Broad Institute Genomics Platform"/>
            <person name="Neafsey D.E."/>
            <person name="Walton C."/>
            <person name="Walker B."/>
            <person name="Young S.K."/>
            <person name="Zeng Q."/>
            <person name="Gargeya S."/>
            <person name="Fitzgerald M."/>
            <person name="Haas B."/>
            <person name="Abouelleil A."/>
            <person name="Allen A.W."/>
            <person name="Alvarado L."/>
            <person name="Arachchi H.M."/>
            <person name="Berlin A.M."/>
            <person name="Chapman S.B."/>
            <person name="Gainer-Dewar J."/>
            <person name="Goldberg J."/>
            <person name="Griggs A."/>
            <person name="Gujja S."/>
            <person name="Hansen M."/>
            <person name="Howarth C."/>
            <person name="Imamovic A."/>
            <person name="Ireland A."/>
            <person name="Larimer J."/>
            <person name="McCowan C."/>
            <person name="Murphy C."/>
            <person name="Pearson M."/>
            <person name="Poon T.W."/>
            <person name="Priest M."/>
            <person name="Roberts A."/>
            <person name="Saif S."/>
            <person name="Shea T."/>
            <person name="Sisk P."/>
            <person name="Sykes S."/>
            <person name="Wortman J."/>
            <person name="Nusbaum C."/>
            <person name="Birren B."/>
        </authorList>
    </citation>
    <scope>NUCLEOTIDE SEQUENCE [LARGE SCALE GENOMIC DNA]</scope>
    <source>
        <strain evidence="6">WRAIR2</strain>
    </source>
</reference>
<dbReference type="EnsemblMetazoa" id="ADIR008140-RA">
    <property type="protein sequence ID" value="ADIR008140-PA"/>
    <property type="gene ID" value="ADIR008140"/>
</dbReference>
<dbReference type="PROSITE" id="PS51375">
    <property type="entry name" value="PPR"/>
    <property type="match status" value="2"/>
</dbReference>
<feature type="compositionally biased region" description="Polar residues" evidence="3">
    <location>
        <begin position="666"/>
        <end position="679"/>
    </location>
</feature>
<dbReference type="Pfam" id="PF17177">
    <property type="entry name" value="PPR_long"/>
    <property type="match status" value="1"/>
</dbReference>
<dbReference type="PANTHER" id="PTHR24014">
    <property type="entry name" value="2-OXOGLUTARATE AND IRON-DEPENDENT OXYGENASE DOMAIN-CONTAINING PROTEIN 2"/>
    <property type="match status" value="1"/>
</dbReference>
<evidence type="ECO:0000256" key="1">
    <source>
        <dbReference type="ARBA" id="ARBA00022737"/>
    </source>
</evidence>
<evidence type="ECO:0000256" key="3">
    <source>
        <dbReference type="SAM" id="MobiDB-lite"/>
    </source>
</evidence>
<dbReference type="Proteomes" id="UP000075884">
    <property type="component" value="Unassembled WGS sequence"/>
</dbReference>
<evidence type="ECO:0000313" key="6">
    <source>
        <dbReference type="Proteomes" id="UP000075884"/>
    </source>
</evidence>
<feature type="region of interest" description="Disordered" evidence="3">
    <location>
        <begin position="656"/>
        <end position="679"/>
    </location>
</feature>
<dbReference type="GO" id="GO:0000049">
    <property type="term" value="F:tRNA binding"/>
    <property type="evidence" value="ECO:0007669"/>
    <property type="project" value="TreeGrafter"/>
</dbReference>
<dbReference type="Gene3D" id="1.25.40.10">
    <property type="entry name" value="Tetratricopeptide repeat domain"/>
    <property type="match status" value="3"/>
</dbReference>
<evidence type="ECO:0000313" key="5">
    <source>
        <dbReference type="EnsemblMetazoa" id="ADIR008140-PA"/>
    </source>
</evidence>
<name>A0A182NKG0_9DIPT</name>
<keyword evidence="6" id="KW-1185">Reference proteome</keyword>
<feature type="repeat" description="PPR" evidence="2">
    <location>
        <begin position="134"/>
        <end position="168"/>
    </location>
</feature>
<feature type="repeat" description="PPR" evidence="2">
    <location>
        <begin position="208"/>
        <end position="242"/>
    </location>
</feature>
<keyword evidence="1" id="KW-0677">Repeat</keyword>
<dbReference type="STRING" id="7168.A0A182NKG0"/>
<dbReference type="GO" id="GO:0005759">
    <property type="term" value="C:mitochondrial matrix"/>
    <property type="evidence" value="ECO:0007669"/>
    <property type="project" value="TreeGrafter"/>
</dbReference>
<feature type="region of interest" description="Disordered" evidence="3">
    <location>
        <begin position="59"/>
        <end position="80"/>
    </location>
</feature>
<accession>A0A182NKG0</accession>
<dbReference type="InterPro" id="IPR002885">
    <property type="entry name" value="PPR_rpt"/>
</dbReference>
<proteinExistence type="predicted"/>
<organism evidence="5 6">
    <name type="scientific">Anopheles dirus</name>
    <dbReference type="NCBI Taxonomy" id="7168"/>
    <lineage>
        <taxon>Eukaryota</taxon>
        <taxon>Metazoa</taxon>
        <taxon>Ecdysozoa</taxon>
        <taxon>Arthropoda</taxon>
        <taxon>Hexapoda</taxon>
        <taxon>Insecta</taxon>
        <taxon>Pterygota</taxon>
        <taxon>Neoptera</taxon>
        <taxon>Endopterygota</taxon>
        <taxon>Diptera</taxon>
        <taxon>Nematocera</taxon>
        <taxon>Culicoidea</taxon>
        <taxon>Culicidae</taxon>
        <taxon>Anophelinae</taxon>
        <taxon>Anopheles</taxon>
    </lineage>
</organism>